<name>F8N4U3_NEUT8</name>
<protein>
    <submittedName>
        <fullName evidence="1">Uncharacterized protein</fullName>
    </submittedName>
</protein>
<evidence type="ECO:0000313" key="2">
    <source>
        <dbReference type="Proteomes" id="UP000008065"/>
    </source>
</evidence>
<dbReference type="Proteomes" id="UP000008065">
    <property type="component" value="Unassembled WGS sequence"/>
</dbReference>
<gene>
    <name evidence="1" type="ORF">NEUTE1DRAFT_118903</name>
</gene>
<dbReference type="GeneID" id="20823686"/>
<proteinExistence type="predicted"/>
<dbReference type="HOGENOM" id="CLU_2800994_0_0_1"/>
<keyword evidence="2" id="KW-1185">Reference proteome</keyword>
<sequence length="72" mass="8367">MTATGCYQLRLRLRRELTLVIYHTDSTTGPNRSFTERIQVDGRRRRKYSPTNAAKIGENDGMQNIYLQYVAT</sequence>
<accession>F8N4U3</accession>
<reference evidence="2" key="1">
    <citation type="journal article" date="2011" name="Genetics">
        <title>Massive changes in genome architecture accompany the transition to self-fertility in the filamentous fungus Neurospora tetrasperma.</title>
        <authorList>
            <person name="Ellison C.E."/>
            <person name="Stajich J.E."/>
            <person name="Jacobson D.J."/>
            <person name="Natvig D.O."/>
            <person name="Lapidus A."/>
            <person name="Foster B."/>
            <person name="Aerts A."/>
            <person name="Riley R."/>
            <person name="Lindquist E.A."/>
            <person name="Grigoriev I.V."/>
            <person name="Taylor J.W."/>
        </authorList>
    </citation>
    <scope>NUCLEOTIDE SEQUENCE [LARGE SCALE GENOMIC DNA]</scope>
    <source>
        <strain evidence="2">FGSC 2508 / P0657</strain>
    </source>
</reference>
<evidence type="ECO:0000313" key="1">
    <source>
        <dbReference type="EMBL" id="EGO52727.1"/>
    </source>
</evidence>
<dbReference type="RefSeq" id="XP_009856364.1">
    <property type="nucleotide sequence ID" value="XM_009858062.1"/>
</dbReference>
<dbReference type="EMBL" id="GL891382">
    <property type="protein sequence ID" value="EGO52727.1"/>
    <property type="molecule type" value="Genomic_DNA"/>
</dbReference>
<dbReference type="KEGG" id="nte:NEUTE1DRAFT118903"/>
<dbReference type="AlphaFoldDB" id="F8N4U3"/>
<dbReference type="VEuPathDB" id="FungiDB:NEUTE1DRAFT_118903"/>
<organism evidence="1 2">
    <name type="scientific">Neurospora tetrasperma (strain FGSC 2508 / ATCC MYA-4615 / P0657)</name>
    <dbReference type="NCBI Taxonomy" id="510951"/>
    <lineage>
        <taxon>Eukaryota</taxon>
        <taxon>Fungi</taxon>
        <taxon>Dikarya</taxon>
        <taxon>Ascomycota</taxon>
        <taxon>Pezizomycotina</taxon>
        <taxon>Sordariomycetes</taxon>
        <taxon>Sordariomycetidae</taxon>
        <taxon>Sordariales</taxon>
        <taxon>Sordariaceae</taxon>
        <taxon>Neurospora</taxon>
    </lineage>
</organism>